<evidence type="ECO:0000313" key="3">
    <source>
        <dbReference type="Proteomes" id="UP000790347"/>
    </source>
</evidence>
<reference evidence="2" key="2">
    <citation type="journal article" date="2022" name="Res Sq">
        <title>Comparative Genomics Reveals Insights into the Divergent Evolution of Astigmatic Mites and Household Pest Adaptations.</title>
        <authorList>
            <person name="Xiong Q."/>
            <person name="Wan A.T.-Y."/>
            <person name="Liu X.-Y."/>
            <person name="Fung C.S.-H."/>
            <person name="Xiao X."/>
            <person name="Malainual N."/>
            <person name="Hou J."/>
            <person name="Wang L."/>
            <person name="Wang M."/>
            <person name="Yang K."/>
            <person name="Cui Y."/>
            <person name="Leung E."/>
            <person name="Nong W."/>
            <person name="Shin S.-K."/>
            <person name="Au S."/>
            <person name="Jeong K.Y."/>
            <person name="Chew F.T."/>
            <person name="Hui J."/>
            <person name="Leung T.F."/>
            <person name="Tungtrongchitr A."/>
            <person name="Zhong N."/>
            <person name="Liu Z."/>
            <person name="Tsui S."/>
        </authorList>
    </citation>
    <scope>NUCLEOTIDE SEQUENCE</scope>
    <source>
        <strain evidence="2">Derf</strain>
        <tissue evidence="2">Whole organism</tissue>
    </source>
</reference>
<dbReference type="AlphaFoldDB" id="A0A922HYT4"/>
<keyword evidence="1" id="KW-1133">Transmembrane helix</keyword>
<feature type="transmembrane region" description="Helical" evidence="1">
    <location>
        <begin position="44"/>
        <end position="65"/>
    </location>
</feature>
<keyword evidence="1" id="KW-0472">Membrane</keyword>
<name>A0A922HYT4_DERFA</name>
<dbReference type="EMBL" id="ASGP02000003">
    <property type="protein sequence ID" value="KAH9517179.1"/>
    <property type="molecule type" value="Genomic_DNA"/>
</dbReference>
<keyword evidence="1" id="KW-0812">Transmembrane</keyword>
<sequence length="77" mass="9206">MVLVQHTRIKLNPQNKKKIQILNTNLQLATYNLKKKMHIERLDAFIRSTLLSSIQYLPCFGLYFLEKILLYNEIFTH</sequence>
<evidence type="ECO:0000256" key="1">
    <source>
        <dbReference type="SAM" id="Phobius"/>
    </source>
</evidence>
<gene>
    <name evidence="2" type="ORF">DERF_007868</name>
</gene>
<evidence type="ECO:0000313" key="2">
    <source>
        <dbReference type="EMBL" id="KAH9517179.1"/>
    </source>
</evidence>
<accession>A0A922HYT4</accession>
<proteinExistence type="predicted"/>
<organism evidence="2 3">
    <name type="scientific">Dermatophagoides farinae</name>
    <name type="common">American house dust mite</name>
    <dbReference type="NCBI Taxonomy" id="6954"/>
    <lineage>
        <taxon>Eukaryota</taxon>
        <taxon>Metazoa</taxon>
        <taxon>Ecdysozoa</taxon>
        <taxon>Arthropoda</taxon>
        <taxon>Chelicerata</taxon>
        <taxon>Arachnida</taxon>
        <taxon>Acari</taxon>
        <taxon>Acariformes</taxon>
        <taxon>Sarcoptiformes</taxon>
        <taxon>Astigmata</taxon>
        <taxon>Psoroptidia</taxon>
        <taxon>Analgoidea</taxon>
        <taxon>Pyroglyphidae</taxon>
        <taxon>Dermatophagoidinae</taxon>
        <taxon>Dermatophagoides</taxon>
    </lineage>
</organism>
<keyword evidence="3" id="KW-1185">Reference proteome</keyword>
<reference evidence="2" key="1">
    <citation type="submission" date="2013-05" db="EMBL/GenBank/DDBJ databases">
        <authorList>
            <person name="Yim A.K.Y."/>
            <person name="Chan T.F."/>
            <person name="Ji K.M."/>
            <person name="Liu X.Y."/>
            <person name="Zhou J.W."/>
            <person name="Li R.Q."/>
            <person name="Yang K.Y."/>
            <person name="Li J."/>
            <person name="Li M."/>
            <person name="Law P.T.W."/>
            <person name="Wu Y.L."/>
            <person name="Cai Z.L."/>
            <person name="Qin H."/>
            <person name="Bao Y."/>
            <person name="Leung R.K.K."/>
            <person name="Ng P.K.S."/>
            <person name="Zou J."/>
            <person name="Zhong X.J."/>
            <person name="Ran P.X."/>
            <person name="Zhong N.S."/>
            <person name="Liu Z.G."/>
            <person name="Tsui S.K.W."/>
        </authorList>
    </citation>
    <scope>NUCLEOTIDE SEQUENCE</scope>
    <source>
        <strain evidence="2">Derf</strain>
        <tissue evidence="2">Whole organism</tissue>
    </source>
</reference>
<dbReference type="Proteomes" id="UP000790347">
    <property type="component" value="Unassembled WGS sequence"/>
</dbReference>
<comment type="caution">
    <text evidence="2">The sequence shown here is derived from an EMBL/GenBank/DDBJ whole genome shotgun (WGS) entry which is preliminary data.</text>
</comment>
<protein>
    <submittedName>
        <fullName evidence="2">Uncharacterized protein</fullName>
    </submittedName>
</protein>